<dbReference type="InterPro" id="IPR032183">
    <property type="entry name" value="PKD-like"/>
</dbReference>
<evidence type="ECO:0000313" key="2">
    <source>
        <dbReference type="Proteomes" id="UP001597032"/>
    </source>
</evidence>
<dbReference type="Proteomes" id="UP001597032">
    <property type="component" value="Unassembled WGS sequence"/>
</dbReference>
<dbReference type="PROSITE" id="PS51257">
    <property type="entry name" value="PROKAR_LIPOPROTEIN"/>
    <property type="match status" value="1"/>
</dbReference>
<sequence>MKLIKYILATFVVLIISISCLDDTSTLDINGIAGVEIDTTGNSSFSVYQFDKLIVEPNLNHEGLPEDNLEYQWSINLEPNDTLYTIISEERNLNYEVRFKPNVSGKFHQLVYTVTDKINGLDYIMAWPVKVLNNIGEGIVIAETTDNVTTDISHIMSPKVTTNFEGISVKHQVYSSINGVNIAGITKQLRFAKVYGVDVMFGITDESIYKINTLDYTFAGNNNDLFYANAASYSPDAIGGVYQGDLYISNGKLTSTYLGASRSFGLPFNSSFYVPGIIAANPNSNPAVVINFYDEVNDQFVYQPSITQFGDNTMYAAPATAEGAFNPTSIANKINLAAVVSTSGEFKHLLKDETTGSVELYVFDAGGSNYPNTIPPAPIASYDLSNAPDISQANQFVLLNNQKVLYYATDTKIYAVLYASGTPIYEERYTTEASETITTLQVYQQADYPLRSSEDYLPLNNNALLMSTYDGNEGRVYIMPIINLGVGNIDTGNIEVFEGFNRITAMATQL</sequence>
<accession>A0ABW2Z5T5</accession>
<protein>
    <submittedName>
        <fullName evidence="1">PKD-like family lipoprotein</fullName>
    </submittedName>
</protein>
<name>A0ABW2Z5T5_9FLAO</name>
<proteinExistence type="predicted"/>
<dbReference type="EMBL" id="JBHTIC010000005">
    <property type="protein sequence ID" value="MFD0761314.1"/>
    <property type="molecule type" value="Genomic_DNA"/>
</dbReference>
<evidence type="ECO:0000313" key="1">
    <source>
        <dbReference type="EMBL" id="MFD0761314.1"/>
    </source>
</evidence>
<keyword evidence="2" id="KW-1185">Reference proteome</keyword>
<organism evidence="1 2">
    <name type="scientific">Lutibacter aestuarii</name>
    <dbReference type="NCBI Taxonomy" id="861111"/>
    <lineage>
        <taxon>Bacteria</taxon>
        <taxon>Pseudomonadati</taxon>
        <taxon>Bacteroidota</taxon>
        <taxon>Flavobacteriia</taxon>
        <taxon>Flavobacteriales</taxon>
        <taxon>Flavobacteriaceae</taxon>
        <taxon>Lutibacter</taxon>
    </lineage>
</organism>
<dbReference type="Pfam" id="PF16407">
    <property type="entry name" value="PKD_2"/>
    <property type="match status" value="1"/>
</dbReference>
<dbReference type="RefSeq" id="WP_386781557.1">
    <property type="nucleotide sequence ID" value="NZ_JBHTIC010000005.1"/>
</dbReference>
<reference evidence="2" key="1">
    <citation type="journal article" date="2019" name="Int. J. Syst. Evol. Microbiol.">
        <title>The Global Catalogue of Microorganisms (GCM) 10K type strain sequencing project: providing services to taxonomists for standard genome sequencing and annotation.</title>
        <authorList>
            <consortium name="The Broad Institute Genomics Platform"/>
            <consortium name="The Broad Institute Genome Sequencing Center for Infectious Disease"/>
            <person name="Wu L."/>
            <person name="Ma J."/>
        </authorList>
    </citation>
    <scope>NUCLEOTIDE SEQUENCE [LARGE SCALE GENOMIC DNA]</scope>
    <source>
        <strain evidence="2">CCUG 60022</strain>
    </source>
</reference>
<gene>
    <name evidence="1" type="ORF">ACFQZW_04410</name>
</gene>
<comment type="caution">
    <text evidence="1">The sequence shown here is derived from an EMBL/GenBank/DDBJ whole genome shotgun (WGS) entry which is preliminary data.</text>
</comment>